<dbReference type="Proteomes" id="UP000790787">
    <property type="component" value="Chromosome 1"/>
</dbReference>
<organism evidence="1 2">
    <name type="scientific">Nicotiana tabacum</name>
    <name type="common">Common tobacco</name>
    <dbReference type="NCBI Taxonomy" id="4097"/>
    <lineage>
        <taxon>Eukaryota</taxon>
        <taxon>Viridiplantae</taxon>
        <taxon>Streptophyta</taxon>
        <taxon>Embryophyta</taxon>
        <taxon>Tracheophyta</taxon>
        <taxon>Spermatophyta</taxon>
        <taxon>Magnoliopsida</taxon>
        <taxon>eudicotyledons</taxon>
        <taxon>Gunneridae</taxon>
        <taxon>Pentapetalae</taxon>
        <taxon>asterids</taxon>
        <taxon>lamiids</taxon>
        <taxon>Solanales</taxon>
        <taxon>Solanaceae</taxon>
        <taxon>Nicotianoideae</taxon>
        <taxon>Nicotianeae</taxon>
        <taxon>Nicotiana</taxon>
    </lineage>
</organism>
<sequence length="556" mass="63393">MDTPELLKQKLPHDAHNDGDFSLILELPENDKFFKKKKKLLEEMGSHAKFVYIQSSASTVELKSSLNLMLQRARIINLDELELYFSGEDVTDLVEFNSPRNEMEALNSILTAIAKLGGEHSAATALQELRVATVNLISEVAKNFKEERKVVTVSSCEQEKCLQQWGEDEGVKSQLEISYFEGAGRGAVARQDMRIGDIAMEIPLSIVISENLVHASQMHSILGEVEGMSAETMLLLWSMKEKHNPDSKFKLYFDTLPEKFKTGLSFGIEAIMSLDGTLLLEEIVQAKEHLRTQYDELFPALCNDHLDVFPPELYTWEQFLWACELWYSNSMKIMFNDGKLRTCLVPIAGFLNHSSCPHIVHYGKVDFTTNSIKFPLSRPCNAGEQCFLGYGNFSSSHLLTFYGFLPQLDNYYDVIPLDIDVESNEGFADTGPTSDWTSHMIRGTWFSKNLGIFRYGLPPSLLDHMRRSRNPFLQTFNLTPEKLEIELEILRDLCSMFQDMTDALGDAQLDDRETTSWDTKLALDFKYLQRRIFYSVVASCQAGCELVESELQRYRL</sequence>
<reference evidence="1" key="1">
    <citation type="journal article" date="2014" name="Nat. Commun.">
        <title>The tobacco genome sequence and its comparison with those of tomato and potato.</title>
        <authorList>
            <person name="Sierro N."/>
            <person name="Battey J.N."/>
            <person name="Ouadi S."/>
            <person name="Bakaher N."/>
            <person name="Bovet L."/>
            <person name="Willig A."/>
            <person name="Goepfert S."/>
            <person name="Peitsch M.C."/>
            <person name="Ivanov N.V."/>
        </authorList>
    </citation>
    <scope>NUCLEOTIDE SEQUENCE [LARGE SCALE GENOMIC DNA]</scope>
</reference>
<dbReference type="RefSeq" id="XP_075110739.1">
    <property type="nucleotide sequence ID" value="XM_075254638.1"/>
</dbReference>
<reference evidence="2" key="2">
    <citation type="submission" date="2025-08" db="UniProtKB">
        <authorList>
            <consortium name="RefSeq"/>
        </authorList>
    </citation>
    <scope>IDENTIFICATION</scope>
    <source>
        <tissue evidence="2">Leaf</tissue>
    </source>
</reference>
<proteinExistence type="predicted"/>
<evidence type="ECO:0000313" key="1">
    <source>
        <dbReference type="Proteomes" id="UP000790787"/>
    </source>
</evidence>
<accession>A0AC58UMN1</accession>
<name>A0AC58UMN1_TOBAC</name>
<keyword evidence="1" id="KW-1185">Reference proteome</keyword>
<evidence type="ECO:0000313" key="2">
    <source>
        <dbReference type="RefSeq" id="XP_075110739.1"/>
    </source>
</evidence>
<gene>
    <name evidence="2" type="primary">LOC107764495</name>
</gene>
<protein>
    <submittedName>
        <fullName evidence="2">Ribulose-1,5 bisphosphate carboxylase/oxygenase large subunit N-methyltransferase, chloroplastic isoform X1</fullName>
    </submittedName>
</protein>